<keyword evidence="3" id="KW-0808">Transferase</keyword>
<organism evidence="9 10">
    <name type="scientific">Pocillopora meandrina</name>
    <dbReference type="NCBI Taxonomy" id="46732"/>
    <lineage>
        <taxon>Eukaryota</taxon>
        <taxon>Metazoa</taxon>
        <taxon>Cnidaria</taxon>
        <taxon>Anthozoa</taxon>
        <taxon>Hexacorallia</taxon>
        <taxon>Scleractinia</taxon>
        <taxon>Astrocoeniina</taxon>
        <taxon>Pocilloporidae</taxon>
        <taxon>Pocillopora</taxon>
    </lineage>
</organism>
<evidence type="ECO:0000256" key="2">
    <source>
        <dbReference type="ARBA" id="ARBA00022676"/>
    </source>
</evidence>
<evidence type="ECO:0000313" key="9">
    <source>
        <dbReference type="EMBL" id="CAH3147406.1"/>
    </source>
</evidence>
<evidence type="ECO:0000256" key="4">
    <source>
        <dbReference type="ARBA" id="ARBA00044517"/>
    </source>
</evidence>
<feature type="compositionally biased region" description="Polar residues" evidence="7">
    <location>
        <begin position="11"/>
        <end position="20"/>
    </location>
</feature>
<evidence type="ECO:0000256" key="1">
    <source>
        <dbReference type="ARBA" id="ARBA00009481"/>
    </source>
</evidence>
<dbReference type="EC" id="2.4.1.110" evidence="4"/>
<dbReference type="InterPro" id="IPR051862">
    <property type="entry name" value="GT-like_domain_containing_1"/>
</dbReference>
<proteinExistence type="inferred from homology"/>
<feature type="domain" description="tRNA-queuosine alpha-mannosyltransferase N-terminal" evidence="8">
    <location>
        <begin position="29"/>
        <end position="159"/>
    </location>
</feature>
<keyword evidence="2" id="KW-0328">Glycosyltransferase</keyword>
<comment type="catalytic activity">
    <reaction evidence="6">
        <text>queuosine(34) in tRNA(Asp) + GDP-alpha-D-mannose = O-4''-alpha-D-mannosylqueuosine(34) in tRNA(Asp) + GDP + H(+)</text>
        <dbReference type="Rhea" id="RHEA:12885"/>
        <dbReference type="Rhea" id="RHEA-COMP:18572"/>
        <dbReference type="Rhea" id="RHEA-COMP:18581"/>
        <dbReference type="ChEBI" id="CHEBI:15378"/>
        <dbReference type="ChEBI" id="CHEBI:57527"/>
        <dbReference type="ChEBI" id="CHEBI:58189"/>
        <dbReference type="ChEBI" id="CHEBI:194431"/>
        <dbReference type="ChEBI" id="CHEBI:194442"/>
        <dbReference type="EC" id="2.4.1.110"/>
    </reaction>
    <physiologicalReaction direction="left-to-right" evidence="6">
        <dbReference type="Rhea" id="RHEA:12886"/>
    </physiologicalReaction>
</comment>
<evidence type="ECO:0000259" key="8">
    <source>
        <dbReference type="Pfam" id="PF12038"/>
    </source>
</evidence>
<feature type="region of interest" description="Disordered" evidence="7">
    <location>
        <begin position="1"/>
        <end position="20"/>
    </location>
</feature>
<evidence type="ECO:0000256" key="7">
    <source>
        <dbReference type="SAM" id="MobiDB-lite"/>
    </source>
</evidence>
<evidence type="ECO:0000313" key="10">
    <source>
        <dbReference type="Proteomes" id="UP001159428"/>
    </source>
</evidence>
<accession>A0AAU9XJ10</accession>
<dbReference type="PANTHER" id="PTHR13615:SF3">
    <property type="entry name" value="GLYCOSYLTRANSFERASE-LIKE DOMAIN-CONTAINING PROTEIN 1"/>
    <property type="match status" value="1"/>
</dbReference>
<evidence type="ECO:0000256" key="6">
    <source>
        <dbReference type="ARBA" id="ARBA00048439"/>
    </source>
</evidence>
<dbReference type="InterPro" id="IPR022701">
    <property type="entry name" value="QTMAN_N"/>
</dbReference>
<reference evidence="9 10" key="1">
    <citation type="submission" date="2022-05" db="EMBL/GenBank/DDBJ databases">
        <authorList>
            <consortium name="Genoscope - CEA"/>
            <person name="William W."/>
        </authorList>
    </citation>
    <scope>NUCLEOTIDE SEQUENCE [LARGE SCALE GENOMIC DNA]</scope>
</reference>
<keyword evidence="10" id="KW-1185">Reference proteome</keyword>
<evidence type="ECO:0000256" key="5">
    <source>
        <dbReference type="ARBA" id="ARBA00044539"/>
    </source>
</evidence>
<name>A0AAU9XJ10_9CNID</name>
<evidence type="ECO:0000256" key="3">
    <source>
        <dbReference type="ARBA" id="ARBA00022679"/>
    </source>
</evidence>
<comment type="similarity">
    <text evidence="1">Belongs to the glycosyltransferase group 1 family. Glycosyltransferase 4 subfamily.</text>
</comment>
<dbReference type="AlphaFoldDB" id="A0AAU9XJ10"/>
<dbReference type="Pfam" id="PF12038">
    <property type="entry name" value="QTMAN_N"/>
    <property type="match status" value="1"/>
</dbReference>
<protein>
    <recommendedName>
        <fullName evidence="5">tRNA-queuosine alpha-mannosyltransferase</fullName>
        <ecNumber evidence="4">2.4.1.110</ecNumber>
    </recommendedName>
</protein>
<dbReference type="PANTHER" id="PTHR13615">
    <property type="entry name" value="GLYCOSYLTRANSFERASE-LIKE 1"/>
    <property type="match status" value="1"/>
</dbReference>
<dbReference type="GO" id="GO:0016438">
    <property type="term" value="F:tRNA-queuosine(34) beta-mannosyltransferase activity"/>
    <property type="evidence" value="ECO:0007669"/>
    <property type="project" value="UniProtKB-EC"/>
</dbReference>
<gene>
    <name evidence="9" type="ORF">PMEA_00023382</name>
</gene>
<dbReference type="Proteomes" id="UP001159428">
    <property type="component" value="Unassembled WGS sequence"/>
</dbReference>
<comment type="caution">
    <text evidence="9">The sequence shown here is derived from an EMBL/GenBank/DDBJ whole genome shotgun (WGS) entry which is preliminary data.</text>
</comment>
<sequence>MELSSYDGKPSDSSGNDNTENCDVHRGIVLLIEPFYGGSHKQLVDLLIKEVPGCKLYSLPAKKWHWRMRTSALYFYQNIPAACNSTYKVLFASSVLNLAELMALRPDLTQLKKVLYFHENQLIYPVRKQQERDFQYGYNQILSCLVADVVVFNSQFNME</sequence>
<dbReference type="EMBL" id="CALNXJ010000043">
    <property type="protein sequence ID" value="CAH3147406.1"/>
    <property type="molecule type" value="Genomic_DNA"/>
</dbReference>